<dbReference type="RefSeq" id="WP_073321461.1">
    <property type="nucleotide sequence ID" value="NZ_FQWD01000003.1"/>
</dbReference>
<dbReference type="PANTHER" id="PTHR21659:SF42">
    <property type="entry name" value="UPF0057 MEMBRANE PROTEIN ZK632.10-RELATED"/>
    <property type="match status" value="1"/>
</dbReference>
<feature type="transmembrane region" description="Helical" evidence="6">
    <location>
        <begin position="27"/>
        <end position="50"/>
    </location>
</feature>
<dbReference type="EMBL" id="FQWD01000003">
    <property type="protein sequence ID" value="SHG33779.1"/>
    <property type="molecule type" value="Genomic_DNA"/>
</dbReference>
<name>A0A1M5J0F1_9ALTE</name>
<dbReference type="Proteomes" id="UP000184520">
    <property type="component" value="Unassembled WGS sequence"/>
</dbReference>
<dbReference type="OrthoDB" id="9810121at2"/>
<evidence type="ECO:0000313" key="8">
    <source>
        <dbReference type="Proteomes" id="UP000184520"/>
    </source>
</evidence>
<accession>A0A1M5J0F1</accession>
<organism evidence="7 8">
    <name type="scientific">Marisediminitalea aggregata</name>
    <dbReference type="NCBI Taxonomy" id="634436"/>
    <lineage>
        <taxon>Bacteria</taxon>
        <taxon>Pseudomonadati</taxon>
        <taxon>Pseudomonadota</taxon>
        <taxon>Gammaproteobacteria</taxon>
        <taxon>Alteromonadales</taxon>
        <taxon>Alteromonadaceae</taxon>
        <taxon>Marisediminitalea</taxon>
    </lineage>
</organism>
<comment type="subcellular location">
    <subcellularLocation>
        <location evidence="1">Membrane</location>
    </subcellularLocation>
</comment>
<reference evidence="8" key="1">
    <citation type="submission" date="2016-11" db="EMBL/GenBank/DDBJ databases">
        <authorList>
            <person name="Varghese N."/>
            <person name="Submissions S."/>
        </authorList>
    </citation>
    <scope>NUCLEOTIDE SEQUENCE [LARGE SCALE GENOMIC DNA]</scope>
    <source>
        <strain evidence="8">CGMCC 1.8995</strain>
    </source>
</reference>
<keyword evidence="8" id="KW-1185">Reference proteome</keyword>
<evidence type="ECO:0000256" key="6">
    <source>
        <dbReference type="SAM" id="Phobius"/>
    </source>
</evidence>
<keyword evidence="4 6" id="KW-1133">Transmembrane helix</keyword>
<sequence length="58" mass="6227">MGIIKLLASLILPPLGVYLKVGVCGTFWLNILLTILGYLPGVIHAFFVLISNKGSNDV</sequence>
<evidence type="ECO:0000256" key="1">
    <source>
        <dbReference type="ARBA" id="ARBA00004370"/>
    </source>
</evidence>
<dbReference type="PROSITE" id="PS01309">
    <property type="entry name" value="UPF0057"/>
    <property type="match status" value="1"/>
</dbReference>
<dbReference type="PANTHER" id="PTHR21659">
    <property type="entry name" value="HYDROPHOBIC PROTEIN RCI2 LOW TEMPERATURE AND SALT RESPONSIVE PROTEIN LTI6 -RELATED"/>
    <property type="match status" value="1"/>
</dbReference>
<gene>
    <name evidence="7" type="ORF">SAMN05216361_1878</name>
</gene>
<evidence type="ECO:0000256" key="4">
    <source>
        <dbReference type="ARBA" id="ARBA00022989"/>
    </source>
</evidence>
<keyword evidence="5 6" id="KW-0472">Membrane</keyword>
<keyword evidence="3 6" id="KW-0812">Transmembrane</keyword>
<dbReference type="STRING" id="634436.SAMN05216361_1878"/>
<proteinExistence type="inferred from homology"/>
<dbReference type="Pfam" id="PF01679">
    <property type="entry name" value="Pmp3"/>
    <property type="match status" value="1"/>
</dbReference>
<evidence type="ECO:0000256" key="5">
    <source>
        <dbReference type="ARBA" id="ARBA00023136"/>
    </source>
</evidence>
<evidence type="ECO:0000256" key="2">
    <source>
        <dbReference type="ARBA" id="ARBA00009530"/>
    </source>
</evidence>
<comment type="similarity">
    <text evidence="2">Belongs to the UPF0057 (PMP3) family.</text>
</comment>
<protein>
    <submittedName>
        <fullName evidence="7">Uncharacterized membrane protein YqaE, homolog of Blt101, UPF0057 family</fullName>
    </submittedName>
</protein>
<evidence type="ECO:0000313" key="7">
    <source>
        <dbReference type="EMBL" id="SHG33779.1"/>
    </source>
</evidence>
<dbReference type="AlphaFoldDB" id="A0A1M5J0F1"/>
<dbReference type="InterPro" id="IPR000612">
    <property type="entry name" value="PMP3"/>
</dbReference>
<evidence type="ECO:0000256" key="3">
    <source>
        <dbReference type="ARBA" id="ARBA00022692"/>
    </source>
</evidence>
<dbReference type="GO" id="GO:0016020">
    <property type="term" value="C:membrane"/>
    <property type="evidence" value="ECO:0007669"/>
    <property type="project" value="UniProtKB-SubCell"/>
</dbReference>